<accession>A0A4Q0XW13</accession>
<gene>
    <name evidence="2" type="ORF">CRV06_12550</name>
</gene>
<feature type="signal peptide" evidence="1">
    <location>
        <begin position="1"/>
        <end position="18"/>
    </location>
</feature>
<dbReference type="AlphaFoldDB" id="A0A4Q0XW13"/>
<proteinExistence type="predicted"/>
<keyword evidence="1" id="KW-0732">Signal</keyword>
<evidence type="ECO:0000313" key="2">
    <source>
        <dbReference type="EMBL" id="RXJ61632.1"/>
    </source>
</evidence>
<dbReference type="SUPFAM" id="SSF53850">
    <property type="entry name" value="Periplasmic binding protein-like II"/>
    <property type="match status" value="1"/>
</dbReference>
<dbReference type="Gene3D" id="3.40.190.10">
    <property type="entry name" value="Periplasmic binding protein-like II"/>
    <property type="match status" value="2"/>
</dbReference>
<dbReference type="Proteomes" id="UP000290191">
    <property type="component" value="Unassembled WGS sequence"/>
</dbReference>
<evidence type="ECO:0000313" key="3">
    <source>
        <dbReference type="Proteomes" id="UP000290191"/>
    </source>
</evidence>
<feature type="chain" id="PRO_5020345517" evidence="1">
    <location>
        <begin position="19"/>
        <end position="238"/>
    </location>
</feature>
<comment type="caution">
    <text evidence="2">The sequence shown here is derived from an EMBL/GenBank/DDBJ whole genome shotgun (WGS) entry which is preliminary data.</text>
</comment>
<dbReference type="PANTHER" id="PTHR35936:SF35">
    <property type="entry name" value="L-CYSTINE-BINDING PROTEIN TCYJ"/>
    <property type="match status" value="1"/>
</dbReference>
<protein>
    <submittedName>
        <fullName evidence="2">Uncharacterized protein</fullName>
    </submittedName>
</protein>
<organism evidence="2 3">
    <name type="scientific">Halarcobacter anaerophilus</name>
    <dbReference type="NCBI Taxonomy" id="877500"/>
    <lineage>
        <taxon>Bacteria</taxon>
        <taxon>Pseudomonadati</taxon>
        <taxon>Campylobacterota</taxon>
        <taxon>Epsilonproteobacteria</taxon>
        <taxon>Campylobacterales</taxon>
        <taxon>Arcobacteraceae</taxon>
        <taxon>Halarcobacter</taxon>
    </lineage>
</organism>
<sequence length="238" mass="27874">MYKKALFILFLFSNVLIAADSILEIAYEERIPYVKKENNSLTGLVATPAIKALNEAKISYVLKEKPSKRHLFEIKANVNKICALGWFKNKEREKYAKYTLPLYQDKPFGIIAKKEKNIELENINIDKLLNNKKYTVLTKASYSYGNFLDKKIENYKIKKSEVYSNNEKMLTLIERGRADFMFISKEEATLLLKKNNYKNLLFYKIEGIPKGNKRYLICSKKVPDELIEKINLYIKRSK</sequence>
<dbReference type="PANTHER" id="PTHR35936">
    <property type="entry name" value="MEMBRANE-BOUND LYTIC MUREIN TRANSGLYCOSYLASE F"/>
    <property type="match status" value="1"/>
</dbReference>
<reference evidence="2 3" key="1">
    <citation type="submission" date="2017-10" db="EMBL/GenBank/DDBJ databases">
        <title>Genomics of the genus Arcobacter.</title>
        <authorList>
            <person name="Perez-Cataluna A."/>
            <person name="Figueras M.J."/>
        </authorList>
    </citation>
    <scope>NUCLEOTIDE SEQUENCE [LARGE SCALE GENOMIC DNA]</scope>
    <source>
        <strain evidence="2 3">DSM 24636</strain>
    </source>
</reference>
<dbReference type="EMBL" id="PDKO01000013">
    <property type="protein sequence ID" value="RXJ61632.1"/>
    <property type="molecule type" value="Genomic_DNA"/>
</dbReference>
<dbReference type="RefSeq" id="WP_052502547.1">
    <property type="nucleotide sequence ID" value="NZ_CP041070.1"/>
</dbReference>
<name>A0A4Q0XW13_9BACT</name>
<evidence type="ECO:0000256" key="1">
    <source>
        <dbReference type="SAM" id="SignalP"/>
    </source>
</evidence>
<keyword evidence="3" id="KW-1185">Reference proteome</keyword>
<dbReference type="STRING" id="877500.GCA_000935065_00665"/>
<dbReference type="OrthoDB" id="5456414at2"/>